<dbReference type="GO" id="GO:0016114">
    <property type="term" value="P:terpenoid biosynthetic process"/>
    <property type="evidence" value="ECO:0007669"/>
    <property type="project" value="InterPro"/>
</dbReference>
<reference evidence="3 4" key="1">
    <citation type="journal article" date="2019" name="Genome Biol. Evol.">
        <title>Insights into the evolution of the New World diploid cottons (Gossypium, subgenus Houzingenia) based on genome sequencing.</title>
        <authorList>
            <person name="Grover C.E."/>
            <person name="Arick M.A. 2nd"/>
            <person name="Thrash A."/>
            <person name="Conover J.L."/>
            <person name="Sanders W.S."/>
            <person name="Peterson D.G."/>
            <person name="Frelichowski J.E."/>
            <person name="Scheffler J.A."/>
            <person name="Scheffler B.E."/>
            <person name="Wendel J.F."/>
        </authorList>
    </citation>
    <scope>NUCLEOTIDE SEQUENCE [LARGE SCALE GENOMIC DNA]</scope>
    <source>
        <strain evidence="3">57</strain>
        <tissue evidence="3">Leaf</tissue>
    </source>
</reference>
<accession>A0A7J8W842</accession>
<dbReference type="OrthoDB" id="1877784at2759"/>
<evidence type="ECO:0000313" key="4">
    <source>
        <dbReference type="Proteomes" id="UP000593573"/>
    </source>
</evidence>
<name>A0A7J8W842_9ROSI</name>
<evidence type="ECO:0000256" key="1">
    <source>
        <dbReference type="ARBA" id="ARBA00022723"/>
    </source>
</evidence>
<protein>
    <recommendedName>
        <fullName evidence="2">Terpene synthase metal-binding domain-containing protein</fullName>
    </recommendedName>
</protein>
<dbReference type="GO" id="GO:0000287">
    <property type="term" value="F:magnesium ion binding"/>
    <property type="evidence" value="ECO:0007669"/>
    <property type="project" value="InterPro"/>
</dbReference>
<feature type="domain" description="Terpene synthase metal-binding" evidence="2">
    <location>
        <begin position="2"/>
        <end position="163"/>
    </location>
</feature>
<evidence type="ECO:0000259" key="2">
    <source>
        <dbReference type="Pfam" id="PF03936"/>
    </source>
</evidence>
<sequence>LVKQACLLGFIDDAYEAYGLYEELQYFTDAIERFDISSMDKLPTANQKKLYETLLHVIGEAEHLVQKEGRSYAIPYTKDEWKKYVKAEQIECRRKHEKNVPTFDEYMKTGVYTSTARLSMTQILIGMEEADQNAFHWILNSNNKFLKALQICSRLYNDIVTNEVMIHLQHKALQICSRLYNDIVTNEDEEKRGFKTASMCYMKQYNVSRKEAIEAFRAKIGDAWKDINEGCMRPTMGVPMQVVGATLNYQRLLDLAYRDNDGYTKPNISFQQLITKVLIQPIPLD</sequence>
<feature type="domain" description="Terpene synthase metal-binding" evidence="2">
    <location>
        <begin position="171"/>
        <end position="226"/>
    </location>
</feature>
<feature type="non-terminal residue" evidence="3">
    <location>
        <position position="1"/>
    </location>
</feature>
<dbReference type="InterPro" id="IPR005630">
    <property type="entry name" value="Terpene_synthase_metal-bd"/>
</dbReference>
<dbReference type="PANTHER" id="PTHR31225">
    <property type="entry name" value="OS04G0344100 PROTEIN-RELATED"/>
    <property type="match status" value="1"/>
</dbReference>
<gene>
    <name evidence="3" type="ORF">Goklo_025485</name>
</gene>
<dbReference type="Pfam" id="PF03936">
    <property type="entry name" value="Terpene_synth_C"/>
    <property type="match status" value="2"/>
</dbReference>
<comment type="caution">
    <text evidence="3">The sequence shown here is derived from an EMBL/GenBank/DDBJ whole genome shotgun (WGS) entry which is preliminary data.</text>
</comment>
<dbReference type="InterPro" id="IPR050148">
    <property type="entry name" value="Terpene_synthase-like"/>
</dbReference>
<dbReference type="Proteomes" id="UP000593573">
    <property type="component" value="Unassembled WGS sequence"/>
</dbReference>
<proteinExistence type="predicted"/>
<organism evidence="3 4">
    <name type="scientific">Gossypium klotzschianum</name>
    <dbReference type="NCBI Taxonomy" id="34286"/>
    <lineage>
        <taxon>Eukaryota</taxon>
        <taxon>Viridiplantae</taxon>
        <taxon>Streptophyta</taxon>
        <taxon>Embryophyta</taxon>
        <taxon>Tracheophyta</taxon>
        <taxon>Spermatophyta</taxon>
        <taxon>Magnoliopsida</taxon>
        <taxon>eudicotyledons</taxon>
        <taxon>Gunneridae</taxon>
        <taxon>Pentapetalae</taxon>
        <taxon>rosids</taxon>
        <taxon>malvids</taxon>
        <taxon>Malvales</taxon>
        <taxon>Malvaceae</taxon>
        <taxon>Malvoideae</taxon>
        <taxon>Gossypium</taxon>
    </lineage>
</organism>
<keyword evidence="1" id="KW-0479">Metal-binding</keyword>
<dbReference type="SUPFAM" id="SSF48576">
    <property type="entry name" value="Terpenoid synthases"/>
    <property type="match status" value="2"/>
</dbReference>
<keyword evidence="4" id="KW-1185">Reference proteome</keyword>
<dbReference type="PANTHER" id="PTHR31225:SF180">
    <property type="entry name" value="(+)-DELTA-CADINENE SYNTHASE"/>
    <property type="match status" value="1"/>
</dbReference>
<dbReference type="Gene3D" id="1.10.600.10">
    <property type="entry name" value="Farnesyl Diphosphate Synthase"/>
    <property type="match status" value="2"/>
</dbReference>
<evidence type="ECO:0000313" key="3">
    <source>
        <dbReference type="EMBL" id="MBA0671237.1"/>
    </source>
</evidence>
<dbReference type="EMBL" id="JABFAB010240048">
    <property type="protein sequence ID" value="MBA0671237.1"/>
    <property type="molecule type" value="Genomic_DNA"/>
</dbReference>
<dbReference type="GO" id="GO:0010333">
    <property type="term" value="F:terpene synthase activity"/>
    <property type="evidence" value="ECO:0007669"/>
    <property type="project" value="InterPro"/>
</dbReference>
<dbReference type="AlphaFoldDB" id="A0A7J8W842"/>
<dbReference type="InterPro" id="IPR008949">
    <property type="entry name" value="Isoprenoid_synthase_dom_sf"/>
</dbReference>